<proteinExistence type="predicted"/>
<evidence type="ECO:0000256" key="3">
    <source>
        <dbReference type="ARBA" id="ARBA00022692"/>
    </source>
</evidence>
<dbReference type="PANTHER" id="PTHR23523">
    <property type="match status" value="1"/>
</dbReference>
<dbReference type="RefSeq" id="WP_209557443.1">
    <property type="nucleotide sequence ID" value="NZ_JAEDXU010000004.1"/>
</dbReference>
<dbReference type="InterPro" id="IPR052524">
    <property type="entry name" value="MFS_Cyanate_Porter"/>
</dbReference>
<feature type="transmembrane region" description="Helical" evidence="6">
    <location>
        <begin position="271"/>
        <end position="290"/>
    </location>
</feature>
<keyword evidence="4 6" id="KW-1133">Transmembrane helix</keyword>
<evidence type="ECO:0000256" key="1">
    <source>
        <dbReference type="ARBA" id="ARBA00004651"/>
    </source>
</evidence>
<dbReference type="InterPro" id="IPR020846">
    <property type="entry name" value="MFS_dom"/>
</dbReference>
<evidence type="ECO:0000256" key="2">
    <source>
        <dbReference type="ARBA" id="ARBA00022448"/>
    </source>
</evidence>
<sequence>MNKNLKNVLLIFIVSFNLRLGISSVPPLIAAIKSTLQLTNFKVSLLTSVPVICMGLFAFFISRFQRRFGRRVGILGLLMLLGLATLSRIFVQSYLGLLSSALLIGFSVAITGPLLSGFIKEEFPNKSGLLIGIYSLGMGLGSVSASSMTSWLTSNFSDNYSVALGIWGVPALLTAIIWFLYAPKEDNKGGNKENQQEPFPLKDSSVWKMILFFGVQSGIFYGLITWITEFFRFKQISSAHSILLLTTFTSVQMLCSFLIPALMDKYGKTSSWIMFCSLCTMLGSVLLIVFSIETMYAIGVILLAIGTGGFFPIAMLFPIQATQTPDEASLWTGVTQSFGYIIGGLLPIFMGVIIDLTNNYNSLTYQIIIGSLLLALVGGNLAKKLELTTNDRH</sequence>
<keyword evidence="3 6" id="KW-0812">Transmembrane</keyword>
<gene>
    <name evidence="8" type="ORF">I6N96_10180</name>
</gene>
<dbReference type="Gene3D" id="1.20.1250.20">
    <property type="entry name" value="MFS general substrate transporter like domains"/>
    <property type="match status" value="1"/>
</dbReference>
<dbReference type="Proteomes" id="UP000673375">
    <property type="component" value="Unassembled WGS sequence"/>
</dbReference>
<keyword evidence="2" id="KW-0813">Transport</keyword>
<accession>A0ABS4CJC1</accession>
<evidence type="ECO:0000313" key="9">
    <source>
        <dbReference type="Proteomes" id="UP000673375"/>
    </source>
</evidence>
<feature type="transmembrane region" description="Helical" evidence="6">
    <location>
        <begin position="72"/>
        <end position="91"/>
    </location>
</feature>
<evidence type="ECO:0000256" key="6">
    <source>
        <dbReference type="SAM" id="Phobius"/>
    </source>
</evidence>
<comment type="caution">
    <text evidence="8">The sequence shown here is derived from an EMBL/GenBank/DDBJ whole genome shotgun (WGS) entry which is preliminary data.</text>
</comment>
<feature type="transmembrane region" description="Helical" evidence="6">
    <location>
        <begin position="296"/>
        <end position="317"/>
    </location>
</feature>
<feature type="transmembrane region" description="Helical" evidence="6">
    <location>
        <begin position="164"/>
        <end position="182"/>
    </location>
</feature>
<dbReference type="PROSITE" id="PS50850">
    <property type="entry name" value="MFS"/>
    <property type="match status" value="1"/>
</dbReference>
<organism evidence="8 9">
    <name type="scientific">Enterococcus larvae</name>
    <dbReference type="NCBI Taxonomy" id="2794352"/>
    <lineage>
        <taxon>Bacteria</taxon>
        <taxon>Bacillati</taxon>
        <taxon>Bacillota</taxon>
        <taxon>Bacilli</taxon>
        <taxon>Lactobacillales</taxon>
        <taxon>Enterococcaceae</taxon>
        <taxon>Enterococcus</taxon>
    </lineage>
</organism>
<feature type="transmembrane region" description="Helical" evidence="6">
    <location>
        <begin position="363"/>
        <end position="382"/>
    </location>
</feature>
<dbReference type="SUPFAM" id="SSF103473">
    <property type="entry name" value="MFS general substrate transporter"/>
    <property type="match status" value="1"/>
</dbReference>
<protein>
    <submittedName>
        <fullName evidence="8">MFS transporter</fullName>
    </submittedName>
</protein>
<dbReference type="EMBL" id="JAEDXU010000004">
    <property type="protein sequence ID" value="MBP1046656.1"/>
    <property type="molecule type" value="Genomic_DNA"/>
</dbReference>
<comment type="subcellular location">
    <subcellularLocation>
        <location evidence="1">Cell membrane</location>
        <topology evidence="1">Multi-pass membrane protein</topology>
    </subcellularLocation>
</comment>
<dbReference type="InterPro" id="IPR011701">
    <property type="entry name" value="MFS"/>
</dbReference>
<feature type="transmembrane region" description="Helical" evidence="6">
    <location>
        <begin position="131"/>
        <end position="152"/>
    </location>
</feature>
<feature type="transmembrane region" description="Helical" evidence="6">
    <location>
        <begin position="97"/>
        <end position="119"/>
    </location>
</feature>
<feature type="transmembrane region" description="Helical" evidence="6">
    <location>
        <begin position="338"/>
        <end position="357"/>
    </location>
</feature>
<feature type="transmembrane region" description="Helical" evidence="6">
    <location>
        <begin position="40"/>
        <end position="60"/>
    </location>
</feature>
<dbReference type="Pfam" id="PF07690">
    <property type="entry name" value="MFS_1"/>
    <property type="match status" value="1"/>
</dbReference>
<dbReference type="InterPro" id="IPR036259">
    <property type="entry name" value="MFS_trans_sf"/>
</dbReference>
<evidence type="ECO:0000313" key="8">
    <source>
        <dbReference type="EMBL" id="MBP1046656.1"/>
    </source>
</evidence>
<evidence type="ECO:0000256" key="4">
    <source>
        <dbReference type="ARBA" id="ARBA00022989"/>
    </source>
</evidence>
<dbReference type="PANTHER" id="PTHR23523:SF2">
    <property type="entry name" value="2-NITROIMIDAZOLE TRANSPORTER"/>
    <property type="match status" value="1"/>
</dbReference>
<feature type="transmembrane region" description="Helical" evidence="6">
    <location>
        <begin position="209"/>
        <end position="227"/>
    </location>
</feature>
<reference evidence="8 9" key="1">
    <citation type="submission" date="2020-12" db="EMBL/GenBank/DDBJ databases">
        <title>Vagococcus allomyrinae sp. nov. and Enterococcus lavae sp. nov., isolated from the larvae of Allomyrina dichotoma.</title>
        <authorList>
            <person name="Lee S.D."/>
        </authorList>
    </citation>
    <scope>NUCLEOTIDE SEQUENCE [LARGE SCALE GENOMIC DNA]</scope>
    <source>
        <strain evidence="8 9">BWM-S5</strain>
    </source>
</reference>
<name>A0ABS4CJC1_9ENTE</name>
<evidence type="ECO:0000259" key="7">
    <source>
        <dbReference type="PROSITE" id="PS50850"/>
    </source>
</evidence>
<keyword evidence="5 6" id="KW-0472">Membrane</keyword>
<evidence type="ECO:0000256" key="5">
    <source>
        <dbReference type="ARBA" id="ARBA00023136"/>
    </source>
</evidence>
<feature type="domain" description="Major facilitator superfamily (MFS) profile" evidence="7">
    <location>
        <begin position="7"/>
        <end position="386"/>
    </location>
</feature>
<keyword evidence="9" id="KW-1185">Reference proteome</keyword>
<feature type="transmembrane region" description="Helical" evidence="6">
    <location>
        <begin position="239"/>
        <end position="259"/>
    </location>
</feature>